<dbReference type="SUPFAM" id="SSF51735">
    <property type="entry name" value="NAD(P)-binding Rossmann-fold domains"/>
    <property type="match status" value="1"/>
</dbReference>
<dbReference type="InterPro" id="IPR026390">
    <property type="entry name" value="LegB-like"/>
</dbReference>
<organism evidence="2 3">
    <name type="scientific">Bradyrhizobium jicamae</name>
    <dbReference type="NCBI Taxonomy" id="280332"/>
    <lineage>
        <taxon>Bacteria</taxon>
        <taxon>Pseudomonadati</taxon>
        <taxon>Pseudomonadota</taxon>
        <taxon>Alphaproteobacteria</taxon>
        <taxon>Hyphomicrobiales</taxon>
        <taxon>Nitrobacteraceae</taxon>
        <taxon>Bradyrhizobium</taxon>
    </lineage>
</organism>
<dbReference type="PANTHER" id="PTHR43000">
    <property type="entry name" value="DTDP-D-GLUCOSE 4,6-DEHYDRATASE-RELATED"/>
    <property type="match status" value="1"/>
</dbReference>
<proteinExistence type="predicted"/>
<evidence type="ECO:0000259" key="1">
    <source>
        <dbReference type="Pfam" id="PF16363"/>
    </source>
</evidence>
<gene>
    <name evidence="2" type="ORF">CQ12_32105</name>
</gene>
<feature type="domain" description="NAD(P)-binding" evidence="1">
    <location>
        <begin position="6"/>
        <end position="306"/>
    </location>
</feature>
<dbReference type="Gene3D" id="3.40.50.720">
    <property type="entry name" value="NAD(P)-binding Rossmann-like Domain"/>
    <property type="match status" value="1"/>
</dbReference>
<dbReference type="EMBL" id="LLXZ01000108">
    <property type="protein sequence ID" value="KRR06764.1"/>
    <property type="molecule type" value="Genomic_DNA"/>
</dbReference>
<reference evidence="2 3" key="1">
    <citation type="submission" date="2014-03" db="EMBL/GenBank/DDBJ databases">
        <title>Bradyrhizobium valentinum sp. nov., isolated from effective nodules of Lupinus mariae-josephae, a lupine endemic of basic-lime soils in Eastern Spain.</title>
        <authorList>
            <person name="Duran D."/>
            <person name="Rey L."/>
            <person name="Navarro A."/>
            <person name="Busquets A."/>
            <person name="Imperial J."/>
            <person name="Ruiz-Argueso T."/>
        </authorList>
    </citation>
    <scope>NUCLEOTIDE SEQUENCE [LARGE SCALE GENOMIC DNA]</scope>
    <source>
        <strain evidence="2 3">PAC68</strain>
    </source>
</reference>
<evidence type="ECO:0000313" key="2">
    <source>
        <dbReference type="EMBL" id="KRR06764.1"/>
    </source>
</evidence>
<dbReference type="InterPro" id="IPR016040">
    <property type="entry name" value="NAD(P)-bd_dom"/>
</dbReference>
<comment type="caution">
    <text evidence="2">The sequence shown here is derived from an EMBL/GenBank/DDBJ whole genome shotgun (WGS) entry which is preliminary data.</text>
</comment>
<protein>
    <submittedName>
        <fullName evidence="2">NAD-dependent dehydratase</fullName>
    </submittedName>
</protein>
<dbReference type="GO" id="GO:0016831">
    <property type="term" value="F:carboxy-lyase activity"/>
    <property type="evidence" value="ECO:0007669"/>
    <property type="project" value="InterPro"/>
</dbReference>
<dbReference type="NCBIfam" id="TIGR04180">
    <property type="entry name" value="EDH_00030"/>
    <property type="match status" value="1"/>
</dbReference>
<dbReference type="RefSeq" id="WP_057836587.1">
    <property type="nucleotide sequence ID" value="NZ_LLXZ01000108.1"/>
</dbReference>
<evidence type="ECO:0000313" key="3">
    <source>
        <dbReference type="Proteomes" id="UP000050863"/>
    </source>
</evidence>
<keyword evidence="3" id="KW-1185">Reference proteome</keyword>
<sequence>MSRKILLTGAGGFIGSHLAEELVRLNFAVRAFVHYNSMGSHGWLDTSPAEVRKELDIFAGNVCDPNGVRTAMKGCDAVLHLAALIAIPYSYHSPDTYVETNVRGTLNVLQAARDFGVEHLVHTSTSEVYGTAQFVPITEDHRLQGQSPYSATKIGADQLALSFERSFGTPVTVVRPFNTYGPRQSARAVIPTIITQIAAGARKIKLGSIHPTRDFNYVADTVGGFLAALDSKAGIGEVINIGSAFEISIGDIARMIAELMDVTIEIEQDDVRVRPERSEVDRLWASNVKAQKLLGWSPRFAGVDGLRKGLEQTIAWFTKQENLSRYRTNAYTL</sequence>
<dbReference type="OrthoDB" id="9801785at2"/>
<dbReference type="InterPro" id="IPR036291">
    <property type="entry name" value="NAD(P)-bd_dom_sf"/>
</dbReference>
<dbReference type="AlphaFoldDB" id="A0A0R3LG17"/>
<dbReference type="InterPro" id="IPR045869">
    <property type="entry name" value="Arna-like_SDR_e"/>
</dbReference>
<dbReference type="Proteomes" id="UP000050863">
    <property type="component" value="Unassembled WGS sequence"/>
</dbReference>
<accession>A0A0R3LG17</accession>
<name>A0A0R3LG17_9BRAD</name>
<dbReference type="STRING" id="280332.CQ12_32105"/>
<dbReference type="CDD" id="cd05257">
    <property type="entry name" value="Arna_like_SDR_e"/>
    <property type="match status" value="1"/>
</dbReference>
<dbReference type="Pfam" id="PF16363">
    <property type="entry name" value="GDP_Man_Dehyd"/>
    <property type="match status" value="1"/>
</dbReference>